<dbReference type="Proteomes" id="UP000007110">
    <property type="component" value="Unassembled WGS sequence"/>
</dbReference>
<dbReference type="KEGG" id="spu:115920149"/>
<dbReference type="AlphaFoldDB" id="A0A7M7N410"/>
<evidence type="ECO:0000313" key="2">
    <source>
        <dbReference type="Proteomes" id="UP000007110"/>
    </source>
</evidence>
<name>A0A7M7N410_STRPU</name>
<protein>
    <submittedName>
        <fullName evidence="1">Uncharacterized protein</fullName>
    </submittedName>
</protein>
<dbReference type="OMA" id="RCIEILM"/>
<dbReference type="GeneID" id="115920149"/>
<sequence length="478" mass="54024">MTHHRDPTQHQTFPIDEKLKQMEEDLRDLLEWGKNEGREQVERKELLELKQQEVTTRFMAVEAAIDRTFAEERKLLEDREKHLKKHLWDMKSSIKTALQKRCNAEEEATPILSDLNCLTEDILEGGAGAVMEMHQEIIDGYQSQKQRVAPNNALGSLQRRLEFISDIRFEQESKKEIPMVGRIMSNTGHWMVEQVRFAVHVNCNPSSIIELSNGLMAVGFSMKSDIELFDKSCQRYRPVGPMAVKDMAPLSNNCFLVLDQDGDVSRVSASTNKSACLLKQGKDLLDKDKPCLIAADASNKLALLYEDRVESYSINEGVPEHTIKLSSDEGDKPHRMQFHGHSSGSSDRCIEILMDNSEVVRSFRCKLSESPQVIASDICLQDKVHIHGRNIGHTVDKEGNLFIAYTQDAEFITIRKYIGGDMSKEEIVICDLQVMMDECGSILLASPSPLCLVMCTSKKLSVFKKATVDDFLLEMGLA</sequence>
<dbReference type="InParanoid" id="A0A7M7N410"/>
<reference evidence="2" key="1">
    <citation type="submission" date="2015-02" db="EMBL/GenBank/DDBJ databases">
        <title>Genome sequencing for Strongylocentrotus purpuratus.</title>
        <authorList>
            <person name="Murali S."/>
            <person name="Liu Y."/>
            <person name="Vee V."/>
            <person name="English A."/>
            <person name="Wang M."/>
            <person name="Skinner E."/>
            <person name="Han Y."/>
            <person name="Muzny D.M."/>
            <person name="Worley K.C."/>
            <person name="Gibbs R.A."/>
        </authorList>
    </citation>
    <scope>NUCLEOTIDE SEQUENCE</scope>
</reference>
<dbReference type="EnsemblMetazoa" id="XM_030975105">
    <property type="protein sequence ID" value="XP_030830965"/>
    <property type="gene ID" value="LOC115920149"/>
</dbReference>
<reference evidence="1" key="2">
    <citation type="submission" date="2021-01" db="UniProtKB">
        <authorList>
            <consortium name="EnsemblMetazoa"/>
        </authorList>
    </citation>
    <scope>IDENTIFICATION</scope>
</reference>
<dbReference type="RefSeq" id="XP_030830965.1">
    <property type="nucleotide sequence ID" value="XM_030975105.1"/>
</dbReference>
<accession>A0A7M7N410</accession>
<evidence type="ECO:0000313" key="1">
    <source>
        <dbReference type="EnsemblMetazoa" id="XP_030830965"/>
    </source>
</evidence>
<organism evidence="1 2">
    <name type="scientific">Strongylocentrotus purpuratus</name>
    <name type="common">Purple sea urchin</name>
    <dbReference type="NCBI Taxonomy" id="7668"/>
    <lineage>
        <taxon>Eukaryota</taxon>
        <taxon>Metazoa</taxon>
        <taxon>Echinodermata</taxon>
        <taxon>Eleutherozoa</taxon>
        <taxon>Echinozoa</taxon>
        <taxon>Echinoidea</taxon>
        <taxon>Euechinoidea</taxon>
        <taxon>Echinacea</taxon>
        <taxon>Camarodonta</taxon>
        <taxon>Echinidea</taxon>
        <taxon>Strongylocentrotidae</taxon>
        <taxon>Strongylocentrotus</taxon>
    </lineage>
</organism>
<proteinExistence type="predicted"/>
<keyword evidence="2" id="KW-1185">Reference proteome</keyword>